<dbReference type="PANTHER" id="PTHR43562:SF3">
    <property type="entry name" value="SODIUM ION_PROTON EXCHANGER (EUROFUNG)"/>
    <property type="match status" value="1"/>
</dbReference>
<keyword evidence="9 11" id="KW-0472">Membrane</keyword>
<keyword evidence="10" id="KW-0739">Sodium transport</keyword>
<name>A0A1Y4LC19_9FIRM</name>
<feature type="transmembrane region" description="Helical" evidence="11">
    <location>
        <begin position="362"/>
        <end position="381"/>
    </location>
</feature>
<evidence type="ECO:0000256" key="6">
    <source>
        <dbReference type="ARBA" id="ARBA00022989"/>
    </source>
</evidence>
<evidence type="ECO:0000313" key="15">
    <source>
        <dbReference type="Proteomes" id="UP000195326"/>
    </source>
</evidence>
<feature type="transmembrane region" description="Helical" evidence="11">
    <location>
        <begin position="6"/>
        <end position="23"/>
    </location>
</feature>
<feature type="transmembrane region" description="Helical" evidence="11">
    <location>
        <begin position="85"/>
        <end position="110"/>
    </location>
</feature>
<evidence type="ECO:0000256" key="9">
    <source>
        <dbReference type="ARBA" id="ARBA00023136"/>
    </source>
</evidence>
<dbReference type="GO" id="GO:0016020">
    <property type="term" value="C:membrane"/>
    <property type="evidence" value="ECO:0007669"/>
    <property type="project" value="UniProtKB-SubCell"/>
</dbReference>
<evidence type="ECO:0000256" key="1">
    <source>
        <dbReference type="ARBA" id="ARBA00004141"/>
    </source>
</evidence>
<evidence type="ECO:0000313" key="16">
    <source>
        <dbReference type="Proteomes" id="UP000195897"/>
    </source>
</evidence>
<keyword evidence="3" id="KW-0813">Transport</keyword>
<dbReference type="GO" id="GO:1902600">
    <property type="term" value="P:proton transmembrane transport"/>
    <property type="evidence" value="ECO:0007669"/>
    <property type="project" value="InterPro"/>
</dbReference>
<dbReference type="InterPro" id="IPR006153">
    <property type="entry name" value="Cation/H_exchanger_TM"/>
</dbReference>
<dbReference type="GO" id="GO:0006814">
    <property type="term" value="P:sodium ion transport"/>
    <property type="evidence" value="ECO:0007669"/>
    <property type="project" value="UniProtKB-KW"/>
</dbReference>
<feature type="transmembrane region" description="Helical" evidence="11">
    <location>
        <begin position="186"/>
        <end position="208"/>
    </location>
</feature>
<proteinExistence type="inferred from homology"/>
<dbReference type="GO" id="GO:0015297">
    <property type="term" value="F:antiporter activity"/>
    <property type="evidence" value="ECO:0007669"/>
    <property type="project" value="UniProtKB-KW"/>
</dbReference>
<keyword evidence="7" id="KW-0915">Sodium</keyword>
<reference evidence="13" key="2">
    <citation type="journal article" date="2018" name="BMC Genomics">
        <title>Whole genome sequencing and function prediction of 133 gut anaerobes isolated from chicken caecum in pure cultures.</title>
        <authorList>
            <person name="Medvecky M."/>
            <person name="Cejkova D."/>
            <person name="Polansky O."/>
            <person name="Karasova D."/>
            <person name="Kubasova T."/>
            <person name="Cizek A."/>
            <person name="Rychlik I."/>
        </authorList>
    </citation>
    <scope>NUCLEOTIDE SEQUENCE</scope>
    <source>
        <strain evidence="14">An179</strain>
        <strain evidence="13">An180</strain>
    </source>
</reference>
<dbReference type="Gene3D" id="1.20.1530.20">
    <property type="match status" value="1"/>
</dbReference>
<dbReference type="Proteomes" id="UP000195897">
    <property type="component" value="Unassembled WGS sequence"/>
</dbReference>
<feature type="transmembrane region" description="Helical" evidence="11">
    <location>
        <begin position="153"/>
        <end position="174"/>
    </location>
</feature>
<gene>
    <name evidence="14" type="ORF">B5F15_03875</name>
    <name evidence="13" type="ORF">B5F17_05175</name>
</gene>
<keyword evidence="8" id="KW-0406">Ion transport</keyword>
<evidence type="ECO:0000256" key="11">
    <source>
        <dbReference type="SAM" id="Phobius"/>
    </source>
</evidence>
<comment type="similarity">
    <text evidence="2">Belongs to the monovalent cation:proton antiporter 2 (CPA2) transporter (TC 2.A.37) family.</text>
</comment>
<evidence type="ECO:0000313" key="14">
    <source>
        <dbReference type="EMBL" id="OUP59961.1"/>
    </source>
</evidence>
<comment type="caution">
    <text evidence="13">The sequence shown here is derived from an EMBL/GenBank/DDBJ whole genome shotgun (WGS) entry which is preliminary data.</text>
</comment>
<evidence type="ECO:0000256" key="4">
    <source>
        <dbReference type="ARBA" id="ARBA00022449"/>
    </source>
</evidence>
<keyword evidence="5 11" id="KW-0812">Transmembrane</keyword>
<feature type="transmembrane region" description="Helical" evidence="11">
    <location>
        <begin position="271"/>
        <end position="287"/>
    </location>
</feature>
<evidence type="ECO:0000313" key="13">
    <source>
        <dbReference type="EMBL" id="OUP53400.1"/>
    </source>
</evidence>
<dbReference type="EMBL" id="NFKL01000004">
    <property type="protein sequence ID" value="OUP59961.1"/>
    <property type="molecule type" value="Genomic_DNA"/>
</dbReference>
<sequence>MQSYEFLLILAVILLSTKVFGLISERVHMPQVVGALLAGVVLGPSVLGLVEETDFLLKTSEIGVILLMFMAGLDTDLEELKKTGLASFVIALIGVVVPLIAGTGLYLVFFPDAGEPLHMLKALFIGVVLTATSVSITVETLREMGRLKGKVGTAILGAAIIDDIMGIIVLTLVSAMTDPTVQPIAVLGRIVAFFILVVIVGFVMYRLFRAITNEWSNHRRIAIYALSFCLILSFVAEHYFGIADITGAYFAGLILCNLLEAREYINKKVNILAYMFFSPVFFASMGIKTELDGMTGSLLIFSFALLAVAIITKIVGCGLGAKLMGFNWSDSLSIGLGMVSRGEVALIVAQKGAQVGLIDSSLFPPIVLVVIVTTLITPILLKLFMKSPGEGTPPSIRHDFI</sequence>
<keyword evidence="4" id="KW-0050">Antiport</keyword>
<evidence type="ECO:0000256" key="8">
    <source>
        <dbReference type="ARBA" id="ARBA00023065"/>
    </source>
</evidence>
<keyword evidence="6 11" id="KW-1133">Transmembrane helix</keyword>
<comment type="subcellular location">
    <subcellularLocation>
        <location evidence="1">Membrane</location>
        <topology evidence="1">Multi-pass membrane protein</topology>
    </subcellularLocation>
</comment>
<feature type="transmembrane region" description="Helical" evidence="11">
    <location>
        <begin position="299"/>
        <end position="320"/>
    </location>
</feature>
<feature type="transmembrane region" description="Helical" evidence="11">
    <location>
        <begin position="220"/>
        <end position="236"/>
    </location>
</feature>
<dbReference type="RefSeq" id="WP_087371536.1">
    <property type="nucleotide sequence ID" value="NZ_JBKTCX010000033.1"/>
</dbReference>
<evidence type="ECO:0000259" key="12">
    <source>
        <dbReference type="Pfam" id="PF00999"/>
    </source>
</evidence>
<feature type="transmembrane region" description="Helical" evidence="11">
    <location>
        <begin position="122"/>
        <end position="141"/>
    </location>
</feature>
<dbReference type="EMBL" id="NFKK01000004">
    <property type="protein sequence ID" value="OUP53400.1"/>
    <property type="molecule type" value="Genomic_DNA"/>
</dbReference>
<dbReference type="Proteomes" id="UP000195326">
    <property type="component" value="Unassembled WGS sequence"/>
</dbReference>
<dbReference type="InterPro" id="IPR038770">
    <property type="entry name" value="Na+/solute_symporter_sf"/>
</dbReference>
<evidence type="ECO:0000256" key="5">
    <source>
        <dbReference type="ARBA" id="ARBA00022692"/>
    </source>
</evidence>
<evidence type="ECO:0000256" key="2">
    <source>
        <dbReference type="ARBA" id="ARBA00005551"/>
    </source>
</evidence>
<evidence type="ECO:0000256" key="10">
    <source>
        <dbReference type="ARBA" id="ARBA00023201"/>
    </source>
</evidence>
<organism evidence="13 16">
    <name type="scientific">Butyricicoccus pullicaecorum</name>
    <dbReference type="NCBI Taxonomy" id="501571"/>
    <lineage>
        <taxon>Bacteria</taxon>
        <taxon>Bacillati</taxon>
        <taxon>Bacillota</taxon>
        <taxon>Clostridia</taxon>
        <taxon>Eubacteriales</taxon>
        <taxon>Butyricicoccaceae</taxon>
        <taxon>Butyricicoccus</taxon>
    </lineage>
</organism>
<evidence type="ECO:0000256" key="7">
    <source>
        <dbReference type="ARBA" id="ARBA00023053"/>
    </source>
</evidence>
<dbReference type="PANTHER" id="PTHR43562">
    <property type="entry name" value="NAPA-TYPE SODIUM/HYDROGEN ANTIPORTER"/>
    <property type="match status" value="1"/>
</dbReference>
<dbReference type="AlphaFoldDB" id="A0A1Y4LC19"/>
<feature type="domain" description="Cation/H+ exchanger transmembrane" evidence="12">
    <location>
        <begin position="16"/>
        <end position="385"/>
    </location>
</feature>
<evidence type="ECO:0000256" key="3">
    <source>
        <dbReference type="ARBA" id="ARBA00022448"/>
    </source>
</evidence>
<dbReference type="Pfam" id="PF00999">
    <property type="entry name" value="Na_H_Exchanger"/>
    <property type="match status" value="1"/>
</dbReference>
<protein>
    <submittedName>
        <fullName evidence="13">Sodium:proton antiporter</fullName>
    </submittedName>
</protein>
<accession>A0A1Y4LC19</accession>
<feature type="transmembrane region" description="Helical" evidence="11">
    <location>
        <begin position="32"/>
        <end position="49"/>
    </location>
</feature>
<reference evidence="15 16" key="1">
    <citation type="submission" date="2017-04" db="EMBL/GenBank/DDBJ databases">
        <title>Function of individual gut microbiota members based on whole genome sequencing of pure cultures obtained from chicken caecum.</title>
        <authorList>
            <person name="Medvecky M."/>
            <person name="Cejkova D."/>
            <person name="Polansky O."/>
            <person name="Karasova D."/>
            <person name="Kubasova T."/>
            <person name="Cizek A."/>
            <person name="Rychlik I."/>
        </authorList>
    </citation>
    <scope>NUCLEOTIDE SEQUENCE [LARGE SCALE GENOMIC DNA]</scope>
    <source>
        <strain evidence="15">An179</strain>
        <strain evidence="16">An180</strain>
    </source>
</reference>